<protein>
    <submittedName>
        <fullName evidence="2">Uncharacterized protein</fullName>
    </submittedName>
</protein>
<keyword evidence="1" id="KW-0472">Membrane</keyword>
<feature type="transmembrane region" description="Helical" evidence="1">
    <location>
        <begin position="108"/>
        <end position="127"/>
    </location>
</feature>
<gene>
    <name evidence="2" type="ORF">OC842_004914</name>
</gene>
<accession>A0AAN6G8B7</accession>
<proteinExistence type="predicted"/>
<evidence type="ECO:0000313" key="3">
    <source>
        <dbReference type="Proteomes" id="UP001176521"/>
    </source>
</evidence>
<feature type="transmembrane region" description="Helical" evidence="1">
    <location>
        <begin position="57"/>
        <end position="74"/>
    </location>
</feature>
<evidence type="ECO:0000256" key="1">
    <source>
        <dbReference type="SAM" id="Phobius"/>
    </source>
</evidence>
<evidence type="ECO:0000313" key="2">
    <source>
        <dbReference type="EMBL" id="KAK0527306.1"/>
    </source>
</evidence>
<keyword evidence="3" id="KW-1185">Reference proteome</keyword>
<reference evidence="2" key="1">
    <citation type="journal article" date="2023" name="PhytoFront">
        <title>Draft Genome Resources of Seven Strains of Tilletia horrida, Causal Agent of Kernel Smut of Rice.</title>
        <authorList>
            <person name="Khanal S."/>
            <person name="Antony Babu S."/>
            <person name="Zhou X.G."/>
        </authorList>
    </citation>
    <scope>NUCLEOTIDE SEQUENCE</scope>
    <source>
        <strain evidence="2">TX3</strain>
    </source>
</reference>
<organism evidence="2 3">
    <name type="scientific">Tilletia horrida</name>
    <dbReference type="NCBI Taxonomy" id="155126"/>
    <lineage>
        <taxon>Eukaryota</taxon>
        <taxon>Fungi</taxon>
        <taxon>Dikarya</taxon>
        <taxon>Basidiomycota</taxon>
        <taxon>Ustilaginomycotina</taxon>
        <taxon>Exobasidiomycetes</taxon>
        <taxon>Tilletiales</taxon>
        <taxon>Tilletiaceae</taxon>
        <taxon>Tilletia</taxon>
    </lineage>
</organism>
<dbReference type="Proteomes" id="UP001176521">
    <property type="component" value="Unassembled WGS sequence"/>
</dbReference>
<comment type="caution">
    <text evidence="2">The sequence shown here is derived from an EMBL/GenBank/DDBJ whole genome shotgun (WGS) entry which is preliminary data.</text>
</comment>
<sequence length="150" mass="16135">MAPKALTAIAKRMLQAVTHHAAPTTPITNPTSKLSEPYYEATACSTIPLASAPKRRPSACATYFALAIATVVFWESTASKRPTTFASSNPPATRFDDGRLEDNHAGTILWMAIAQVFPVMLGARLILATPWRSKAEGGTQRSQPLRTAPL</sequence>
<name>A0AAN6G8B7_9BASI</name>
<keyword evidence="1" id="KW-0812">Transmembrane</keyword>
<dbReference type="AlphaFoldDB" id="A0AAN6G8B7"/>
<dbReference type="EMBL" id="JAPDMQ010000316">
    <property type="protein sequence ID" value="KAK0527306.1"/>
    <property type="molecule type" value="Genomic_DNA"/>
</dbReference>
<keyword evidence="1" id="KW-1133">Transmembrane helix</keyword>